<dbReference type="EMBL" id="NMUH01000132">
    <property type="protein sequence ID" value="MQL72505.1"/>
    <property type="molecule type" value="Genomic_DNA"/>
</dbReference>
<protein>
    <submittedName>
        <fullName evidence="1">Uncharacterized protein</fullName>
    </submittedName>
</protein>
<evidence type="ECO:0000313" key="2">
    <source>
        <dbReference type="Proteomes" id="UP000652761"/>
    </source>
</evidence>
<evidence type="ECO:0000313" key="1">
    <source>
        <dbReference type="EMBL" id="MQL72505.1"/>
    </source>
</evidence>
<keyword evidence="2" id="KW-1185">Reference proteome</keyword>
<feature type="non-terminal residue" evidence="1">
    <location>
        <position position="1"/>
    </location>
</feature>
<dbReference type="Proteomes" id="UP000652761">
    <property type="component" value="Unassembled WGS sequence"/>
</dbReference>
<reference evidence="1" key="1">
    <citation type="submission" date="2017-07" db="EMBL/GenBank/DDBJ databases">
        <title>Taro Niue Genome Assembly and Annotation.</title>
        <authorList>
            <person name="Atibalentja N."/>
            <person name="Keating K."/>
            <person name="Fields C.J."/>
        </authorList>
    </citation>
    <scope>NUCLEOTIDE SEQUENCE</scope>
    <source>
        <strain evidence="1">Niue_2</strain>
        <tissue evidence="1">Leaf</tissue>
    </source>
</reference>
<dbReference type="AlphaFoldDB" id="A0A843TN81"/>
<proteinExistence type="predicted"/>
<accession>A0A843TN81</accession>
<gene>
    <name evidence="1" type="ORF">Taro_004842</name>
</gene>
<sequence>VRHRSPDRDRPICRLLGSDCDSLPVTTKKAIDCQPLGGLQGGVEPLGGLQGLQAWKKEFS</sequence>
<comment type="caution">
    <text evidence="1">The sequence shown here is derived from an EMBL/GenBank/DDBJ whole genome shotgun (WGS) entry which is preliminary data.</text>
</comment>
<name>A0A843TN81_COLES</name>
<organism evidence="1 2">
    <name type="scientific">Colocasia esculenta</name>
    <name type="common">Wild taro</name>
    <name type="synonym">Arum esculentum</name>
    <dbReference type="NCBI Taxonomy" id="4460"/>
    <lineage>
        <taxon>Eukaryota</taxon>
        <taxon>Viridiplantae</taxon>
        <taxon>Streptophyta</taxon>
        <taxon>Embryophyta</taxon>
        <taxon>Tracheophyta</taxon>
        <taxon>Spermatophyta</taxon>
        <taxon>Magnoliopsida</taxon>
        <taxon>Liliopsida</taxon>
        <taxon>Araceae</taxon>
        <taxon>Aroideae</taxon>
        <taxon>Colocasieae</taxon>
        <taxon>Colocasia</taxon>
    </lineage>
</organism>